<gene>
    <name evidence="1" type="ORF">XELAEV_18015516mg</name>
</gene>
<dbReference type="Proteomes" id="UP000694892">
    <property type="component" value="Chromosome 2S"/>
</dbReference>
<accession>A0A974HWG2</accession>
<sequence length="83" mass="9234">MEVNKTQPSIPLGMEPLSLLRYWPSLLRSLSSSHYLSRTPSQVSLPDFPFSLYLGPLFDLPSPHMVSLCSCLPSFPPTLPVFA</sequence>
<evidence type="ECO:0000313" key="1">
    <source>
        <dbReference type="EMBL" id="OCT92461.1"/>
    </source>
</evidence>
<organism evidence="1 2">
    <name type="scientific">Xenopus laevis</name>
    <name type="common">African clawed frog</name>
    <dbReference type="NCBI Taxonomy" id="8355"/>
    <lineage>
        <taxon>Eukaryota</taxon>
        <taxon>Metazoa</taxon>
        <taxon>Chordata</taxon>
        <taxon>Craniata</taxon>
        <taxon>Vertebrata</taxon>
        <taxon>Euteleostomi</taxon>
        <taxon>Amphibia</taxon>
        <taxon>Batrachia</taxon>
        <taxon>Anura</taxon>
        <taxon>Pipoidea</taxon>
        <taxon>Pipidae</taxon>
        <taxon>Xenopodinae</taxon>
        <taxon>Xenopus</taxon>
        <taxon>Xenopus</taxon>
    </lineage>
</organism>
<dbReference type="AlphaFoldDB" id="A0A974HWG2"/>
<dbReference type="EMBL" id="CM004469">
    <property type="protein sequence ID" value="OCT92461.1"/>
    <property type="molecule type" value="Genomic_DNA"/>
</dbReference>
<reference evidence="2" key="1">
    <citation type="journal article" date="2016" name="Nature">
        <title>Genome evolution in the allotetraploid frog Xenopus laevis.</title>
        <authorList>
            <person name="Session A.M."/>
            <person name="Uno Y."/>
            <person name="Kwon T."/>
            <person name="Chapman J.A."/>
            <person name="Toyoda A."/>
            <person name="Takahashi S."/>
            <person name="Fukui A."/>
            <person name="Hikosaka A."/>
            <person name="Suzuki A."/>
            <person name="Kondo M."/>
            <person name="van Heeringen S.J."/>
            <person name="Quigley I."/>
            <person name="Heinz S."/>
            <person name="Ogino H."/>
            <person name="Ochi H."/>
            <person name="Hellsten U."/>
            <person name="Lyons J.B."/>
            <person name="Simakov O."/>
            <person name="Putnam N."/>
            <person name="Stites J."/>
            <person name="Kuroki Y."/>
            <person name="Tanaka T."/>
            <person name="Michiue T."/>
            <person name="Watanabe M."/>
            <person name="Bogdanovic O."/>
            <person name="Lister R."/>
            <person name="Georgiou G."/>
            <person name="Paranjpe S.S."/>
            <person name="van Kruijsbergen I."/>
            <person name="Shu S."/>
            <person name="Carlson J."/>
            <person name="Kinoshita T."/>
            <person name="Ohta Y."/>
            <person name="Mawaribuchi S."/>
            <person name="Jenkins J."/>
            <person name="Grimwood J."/>
            <person name="Schmutz J."/>
            <person name="Mitros T."/>
            <person name="Mozaffari S.V."/>
            <person name="Suzuki Y."/>
            <person name="Haramoto Y."/>
            <person name="Yamamoto T.S."/>
            <person name="Takagi C."/>
            <person name="Heald R."/>
            <person name="Miller K."/>
            <person name="Haudenschild C."/>
            <person name="Kitzman J."/>
            <person name="Nakayama T."/>
            <person name="Izutsu Y."/>
            <person name="Robert J."/>
            <person name="Fortriede J."/>
            <person name="Burns K."/>
            <person name="Lotay V."/>
            <person name="Karimi K."/>
            <person name="Yasuoka Y."/>
            <person name="Dichmann D.S."/>
            <person name="Flajnik M.F."/>
            <person name="Houston D.W."/>
            <person name="Shendure J."/>
            <person name="DuPasquier L."/>
            <person name="Vize P.D."/>
            <person name="Zorn A.M."/>
            <person name="Ito M."/>
            <person name="Marcotte E.M."/>
            <person name="Wallingford J.B."/>
            <person name="Ito Y."/>
            <person name="Asashima M."/>
            <person name="Ueno N."/>
            <person name="Matsuda Y."/>
            <person name="Veenstra G.J."/>
            <person name="Fujiyama A."/>
            <person name="Harland R.M."/>
            <person name="Taira M."/>
            <person name="Rokhsar D.S."/>
        </authorList>
    </citation>
    <scope>NUCLEOTIDE SEQUENCE [LARGE SCALE GENOMIC DNA]</scope>
    <source>
        <strain evidence="2">J</strain>
    </source>
</reference>
<protein>
    <submittedName>
        <fullName evidence="1">Uncharacterized protein</fullName>
    </submittedName>
</protein>
<proteinExistence type="predicted"/>
<evidence type="ECO:0000313" key="2">
    <source>
        <dbReference type="Proteomes" id="UP000694892"/>
    </source>
</evidence>
<name>A0A974HWG2_XENLA</name>